<gene>
    <name evidence="11 14" type="primary">folD</name>
    <name evidence="14" type="ORF">ERS852582_00366</name>
</gene>
<dbReference type="PRINTS" id="PR00085">
    <property type="entry name" value="THFDHDRGNASE"/>
</dbReference>
<keyword evidence="7 11" id="KW-0560">Oxidoreductase</keyword>
<dbReference type="SUPFAM" id="SSF53223">
    <property type="entry name" value="Aminoacid dehydrogenase-like, N-terminal domain"/>
    <property type="match status" value="1"/>
</dbReference>
<dbReference type="GO" id="GO:0035999">
    <property type="term" value="P:tetrahydrofolate interconversion"/>
    <property type="evidence" value="ECO:0007669"/>
    <property type="project" value="UniProtKB-UniRule"/>
</dbReference>
<dbReference type="InterPro" id="IPR036291">
    <property type="entry name" value="NAD(P)-bd_dom_sf"/>
</dbReference>
<dbReference type="PANTHER" id="PTHR48099">
    <property type="entry name" value="C-1-TETRAHYDROFOLATE SYNTHASE, CYTOPLASMIC-RELATED"/>
    <property type="match status" value="1"/>
</dbReference>
<dbReference type="Gene3D" id="3.40.50.10860">
    <property type="entry name" value="Leucine Dehydrogenase, chain A, domain 1"/>
    <property type="match status" value="1"/>
</dbReference>
<evidence type="ECO:0000256" key="5">
    <source>
        <dbReference type="ARBA" id="ARBA00022801"/>
    </source>
</evidence>
<comment type="subunit">
    <text evidence="11">Homodimer.</text>
</comment>
<dbReference type="GO" id="GO:0004488">
    <property type="term" value="F:methylenetetrahydrofolate dehydrogenase (NADP+) activity"/>
    <property type="evidence" value="ECO:0007669"/>
    <property type="project" value="UniProtKB-UniRule"/>
</dbReference>
<comment type="function">
    <text evidence="11">Catalyzes the oxidation of 5,10-methylenetetrahydrofolate to 5,10-methenyltetrahydrofolate and then the hydrolysis of 5,10-methenyltetrahydrofolate to 10-formyltetrahydrofolate.</text>
</comment>
<evidence type="ECO:0000313" key="14">
    <source>
        <dbReference type="EMBL" id="CUM74662.1"/>
    </source>
</evidence>
<accession>A0A173R9Y9</accession>
<dbReference type="UniPathway" id="UPA00193"/>
<dbReference type="CDD" id="cd01080">
    <property type="entry name" value="NAD_bind_m-THF_DH_Cyclohyd"/>
    <property type="match status" value="1"/>
</dbReference>
<dbReference type="GO" id="GO:0009086">
    <property type="term" value="P:methionine biosynthetic process"/>
    <property type="evidence" value="ECO:0007669"/>
    <property type="project" value="UniProtKB-KW"/>
</dbReference>
<keyword evidence="10 11" id="KW-0511">Multifunctional enzyme</keyword>
<keyword evidence="5 11" id="KW-0378">Hydrolase</keyword>
<reference evidence="14 15" key="1">
    <citation type="submission" date="2015-09" db="EMBL/GenBank/DDBJ databases">
        <authorList>
            <consortium name="Pathogen Informatics"/>
        </authorList>
    </citation>
    <scope>NUCLEOTIDE SEQUENCE [LARGE SCALE GENOMIC DNA]</scope>
    <source>
        <strain evidence="14 15">2789STDY5834970</strain>
    </source>
</reference>
<name>A0A173R9Y9_9FIRM</name>
<evidence type="ECO:0000256" key="1">
    <source>
        <dbReference type="ARBA" id="ARBA00004777"/>
    </source>
</evidence>
<feature type="domain" description="Tetrahydrofolate dehydrogenase/cyclohydrolase catalytic" evidence="12">
    <location>
        <begin position="5"/>
        <end position="119"/>
    </location>
</feature>
<dbReference type="AlphaFoldDB" id="A0A173R9Y9"/>
<feature type="domain" description="Tetrahydrofolate dehydrogenase/cyclohydrolase NAD(P)-binding" evidence="13">
    <location>
        <begin position="139"/>
        <end position="281"/>
    </location>
</feature>
<keyword evidence="9 11" id="KW-0486">Methionine biosynthesis</keyword>
<dbReference type="EC" id="1.5.1.5" evidence="11"/>
<evidence type="ECO:0000259" key="13">
    <source>
        <dbReference type="Pfam" id="PF02882"/>
    </source>
</evidence>
<evidence type="ECO:0000256" key="4">
    <source>
        <dbReference type="ARBA" id="ARBA00022755"/>
    </source>
</evidence>
<feature type="binding site" evidence="11">
    <location>
        <position position="231"/>
    </location>
    <ligand>
        <name>NADP(+)</name>
        <dbReference type="ChEBI" id="CHEBI:58349"/>
    </ligand>
</feature>
<dbReference type="Pfam" id="PF00763">
    <property type="entry name" value="THF_DHG_CYH"/>
    <property type="match status" value="1"/>
</dbReference>
<evidence type="ECO:0000256" key="8">
    <source>
        <dbReference type="ARBA" id="ARBA00023102"/>
    </source>
</evidence>
<evidence type="ECO:0000256" key="6">
    <source>
        <dbReference type="ARBA" id="ARBA00022857"/>
    </source>
</evidence>
<organism evidence="14 15">
    <name type="scientific">Faecalibacterium prausnitzii</name>
    <dbReference type="NCBI Taxonomy" id="853"/>
    <lineage>
        <taxon>Bacteria</taxon>
        <taxon>Bacillati</taxon>
        <taxon>Bacillota</taxon>
        <taxon>Clostridia</taxon>
        <taxon>Eubacteriales</taxon>
        <taxon>Oscillospiraceae</taxon>
        <taxon>Faecalibacterium</taxon>
    </lineage>
</organism>
<dbReference type="Proteomes" id="UP000095649">
    <property type="component" value="Unassembled WGS sequence"/>
</dbReference>
<protein>
    <recommendedName>
        <fullName evidence="11">Bifunctional protein FolD</fullName>
    </recommendedName>
    <domain>
        <recommendedName>
            <fullName evidence="11">Methylenetetrahydrofolate dehydrogenase</fullName>
            <ecNumber evidence="11">1.5.1.5</ecNumber>
        </recommendedName>
    </domain>
    <domain>
        <recommendedName>
            <fullName evidence="11">Methenyltetrahydrofolate cyclohydrolase</fullName>
            <ecNumber evidence="11">3.5.4.9</ecNumber>
        </recommendedName>
    </domain>
</protein>
<dbReference type="GO" id="GO:0006164">
    <property type="term" value="P:purine nucleotide biosynthetic process"/>
    <property type="evidence" value="ECO:0007669"/>
    <property type="project" value="UniProtKB-KW"/>
</dbReference>
<comment type="caution">
    <text evidence="11">Lacks conserved residue(s) required for the propagation of feature annotation.</text>
</comment>
<dbReference type="PANTHER" id="PTHR48099:SF5">
    <property type="entry name" value="C-1-TETRAHYDROFOLATE SYNTHASE, CYTOPLASMIC"/>
    <property type="match status" value="1"/>
</dbReference>
<dbReference type="InterPro" id="IPR000672">
    <property type="entry name" value="THF_DH/CycHdrlase"/>
</dbReference>
<evidence type="ECO:0000256" key="7">
    <source>
        <dbReference type="ARBA" id="ARBA00023002"/>
    </source>
</evidence>
<dbReference type="RefSeq" id="WP_055184779.1">
    <property type="nucleotide sequence ID" value="NZ_CYXN01000001.1"/>
</dbReference>
<dbReference type="InterPro" id="IPR020630">
    <property type="entry name" value="THF_DH/CycHdrlase_cat_dom"/>
</dbReference>
<dbReference type="InterPro" id="IPR046346">
    <property type="entry name" value="Aminoacid_DH-like_N_sf"/>
</dbReference>
<evidence type="ECO:0000259" key="12">
    <source>
        <dbReference type="Pfam" id="PF00763"/>
    </source>
</evidence>
<evidence type="ECO:0000256" key="11">
    <source>
        <dbReference type="HAMAP-Rule" id="MF_01576"/>
    </source>
</evidence>
<dbReference type="GO" id="GO:0004477">
    <property type="term" value="F:methenyltetrahydrofolate cyclohydrolase activity"/>
    <property type="evidence" value="ECO:0007669"/>
    <property type="project" value="UniProtKB-UniRule"/>
</dbReference>
<dbReference type="FunFam" id="3.40.50.720:FF:000094">
    <property type="entry name" value="Bifunctional protein FolD"/>
    <property type="match status" value="1"/>
</dbReference>
<evidence type="ECO:0000256" key="9">
    <source>
        <dbReference type="ARBA" id="ARBA00023167"/>
    </source>
</evidence>
<feature type="binding site" evidence="11">
    <location>
        <begin position="165"/>
        <end position="167"/>
    </location>
    <ligand>
        <name>NADP(+)</name>
        <dbReference type="ChEBI" id="CHEBI:58349"/>
    </ligand>
</feature>
<dbReference type="SUPFAM" id="SSF51735">
    <property type="entry name" value="NAD(P)-binding Rossmann-fold domains"/>
    <property type="match status" value="1"/>
</dbReference>
<evidence type="ECO:0000313" key="15">
    <source>
        <dbReference type="Proteomes" id="UP000095649"/>
    </source>
</evidence>
<comment type="catalytic activity">
    <reaction evidence="11">
        <text>(6R)-5,10-methylene-5,6,7,8-tetrahydrofolate + NADP(+) = (6R)-5,10-methenyltetrahydrofolate + NADPH</text>
        <dbReference type="Rhea" id="RHEA:22812"/>
        <dbReference type="ChEBI" id="CHEBI:15636"/>
        <dbReference type="ChEBI" id="CHEBI:57455"/>
        <dbReference type="ChEBI" id="CHEBI:57783"/>
        <dbReference type="ChEBI" id="CHEBI:58349"/>
        <dbReference type="EC" id="1.5.1.5"/>
    </reaction>
</comment>
<comment type="pathway">
    <text evidence="1 11">One-carbon metabolism; tetrahydrofolate interconversion.</text>
</comment>
<keyword evidence="6 11" id="KW-0521">NADP</keyword>
<dbReference type="GO" id="GO:0005829">
    <property type="term" value="C:cytosol"/>
    <property type="evidence" value="ECO:0007669"/>
    <property type="project" value="TreeGrafter"/>
</dbReference>
<evidence type="ECO:0000256" key="2">
    <source>
        <dbReference type="ARBA" id="ARBA00022563"/>
    </source>
</evidence>
<dbReference type="InterPro" id="IPR020631">
    <property type="entry name" value="THF_DH/CycHdrlase_NAD-bd_dom"/>
</dbReference>
<comment type="similarity">
    <text evidence="11">Belongs to the tetrahydrofolate dehydrogenase/cyclohydrolase family.</text>
</comment>
<proteinExistence type="inferred from homology"/>
<keyword evidence="4 11" id="KW-0658">Purine biosynthesis</keyword>
<keyword evidence="3 11" id="KW-0028">Amino-acid biosynthesis</keyword>
<dbReference type="Gene3D" id="3.40.50.720">
    <property type="entry name" value="NAD(P)-binding Rossmann-like Domain"/>
    <property type="match status" value="1"/>
</dbReference>
<dbReference type="Pfam" id="PF02882">
    <property type="entry name" value="THF_DHG_CYH_C"/>
    <property type="match status" value="1"/>
</dbReference>
<dbReference type="EMBL" id="CYXN01000001">
    <property type="protein sequence ID" value="CUM74662.1"/>
    <property type="molecule type" value="Genomic_DNA"/>
</dbReference>
<dbReference type="EC" id="3.5.4.9" evidence="11"/>
<keyword evidence="2 11" id="KW-0554">One-carbon metabolism</keyword>
<dbReference type="OrthoDB" id="9803580at2"/>
<dbReference type="HAMAP" id="MF_01576">
    <property type="entry name" value="THF_DHG_CYH"/>
    <property type="match status" value="1"/>
</dbReference>
<evidence type="ECO:0000256" key="10">
    <source>
        <dbReference type="ARBA" id="ARBA00023268"/>
    </source>
</evidence>
<evidence type="ECO:0000256" key="3">
    <source>
        <dbReference type="ARBA" id="ARBA00022605"/>
    </source>
</evidence>
<comment type="catalytic activity">
    <reaction evidence="11">
        <text>(6R)-5,10-methenyltetrahydrofolate + H2O = (6R)-10-formyltetrahydrofolate + H(+)</text>
        <dbReference type="Rhea" id="RHEA:23700"/>
        <dbReference type="ChEBI" id="CHEBI:15377"/>
        <dbReference type="ChEBI" id="CHEBI:15378"/>
        <dbReference type="ChEBI" id="CHEBI:57455"/>
        <dbReference type="ChEBI" id="CHEBI:195366"/>
        <dbReference type="EC" id="3.5.4.9"/>
    </reaction>
</comment>
<sequence>MATILKGAPVVAAMNERNALLCEQLKAKGITPTLAVVRVGEREDDLSYERGVMTRCGKVGVAVRQFVLPADATQEQLLRVLDEVNTDDGIHGCLLFRPLPKQFDDRTVRAALRPEKDIDGITDASLAGVFTNTDLGYAPCTAQACMEILKYYNVPLSGKRAVVVGRSLVVGKPAAMMLDRENATVTLCNSRTRNLPEVCKQADIVVVAMGKMAAVGADCLREGQTVVDVGIHVNEEGKLCGDVQFAAAEPVVDAITPVPGGVGTVTTSVLVGHVVQAACKKAGGRVLRKLF</sequence>
<keyword evidence="8 11" id="KW-0368">Histidine biosynthesis</keyword>
<dbReference type="GO" id="GO:0000105">
    <property type="term" value="P:L-histidine biosynthetic process"/>
    <property type="evidence" value="ECO:0007669"/>
    <property type="project" value="UniProtKB-KW"/>
</dbReference>